<dbReference type="InterPro" id="IPR013685">
    <property type="entry name" value="POTRA_FtsQ_type"/>
</dbReference>
<comment type="caution">
    <text evidence="11">The sequence shown here is derived from an EMBL/GenBank/DDBJ whole genome shotgun (WGS) entry which is preliminary data.</text>
</comment>
<evidence type="ECO:0000256" key="4">
    <source>
        <dbReference type="ARBA" id="ARBA00022692"/>
    </source>
</evidence>
<keyword evidence="2" id="KW-1003">Cell membrane</keyword>
<keyword evidence="5 9" id="KW-1133">Transmembrane helix</keyword>
<dbReference type="Proteomes" id="UP001596317">
    <property type="component" value="Unassembled WGS sequence"/>
</dbReference>
<dbReference type="PANTHER" id="PTHR35851:SF1">
    <property type="entry name" value="CELL DIVISION PROTEIN FTSQ"/>
    <property type="match status" value="1"/>
</dbReference>
<evidence type="ECO:0000256" key="1">
    <source>
        <dbReference type="ARBA" id="ARBA00004370"/>
    </source>
</evidence>
<dbReference type="GO" id="GO:0051301">
    <property type="term" value="P:cell division"/>
    <property type="evidence" value="ECO:0007669"/>
    <property type="project" value="UniProtKB-KW"/>
</dbReference>
<evidence type="ECO:0000256" key="7">
    <source>
        <dbReference type="ARBA" id="ARBA00023306"/>
    </source>
</evidence>
<dbReference type="PROSITE" id="PS51779">
    <property type="entry name" value="POTRA"/>
    <property type="match status" value="1"/>
</dbReference>
<keyword evidence="6 9" id="KW-0472">Membrane</keyword>
<feature type="transmembrane region" description="Helical" evidence="9">
    <location>
        <begin position="82"/>
        <end position="102"/>
    </location>
</feature>
<evidence type="ECO:0000313" key="12">
    <source>
        <dbReference type="Proteomes" id="UP001596317"/>
    </source>
</evidence>
<dbReference type="InterPro" id="IPR026579">
    <property type="entry name" value="FtsQ"/>
</dbReference>
<evidence type="ECO:0000256" key="9">
    <source>
        <dbReference type="SAM" id="Phobius"/>
    </source>
</evidence>
<reference evidence="12" key="1">
    <citation type="journal article" date="2019" name="Int. J. Syst. Evol. Microbiol.">
        <title>The Global Catalogue of Microorganisms (GCM) 10K type strain sequencing project: providing services to taxonomists for standard genome sequencing and annotation.</title>
        <authorList>
            <consortium name="The Broad Institute Genomics Platform"/>
            <consortium name="The Broad Institute Genome Sequencing Center for Infectious Disease"/>
            <person name="Wu L."/>
            <person name="Ma J."/>
        </authorList>
    </citation>
    <scope>NUCLEOTIDE SEQUENCE [LARGE SCALE GENOMIC DNA]</scope>
    <source>
        <strain evidence="12">CCUG 63830</strain>
    </source>
</reference>
<organism evidence="11 12">
    <name type="scientific">Deinococcus multiflagellatus</name>
    <dbReference type="NCBI Taxonomy" id="1656887"/>
    <lineage>
        <taxon>Bacteria</taxon>
        <taxon>Thermotogati</taxon>
        <taxon>Deinococcota</taxon>
        <taxon>Deinococci</taxon>
        <taxon>Deinococcales</taxon>
        <taxon>Deinococcaceae</taxon>
        <taxon>Deinococcus</taxon>
    </lineage>
</organism>
<keyword evidence="12" id="KW-1185">Reference proteome</keyword>
<dbReference type="RefSeq" id="WP_380054747.1">
    <property type="nucleotide sequence ID" value="NZ_JBHSWB010000001.1"/>
</dbReference>
<keyword evidence="7" id="KW-0131">Cell cycle</keyword>
<dbReference type="Gene3D" id="3.10.20.310">
    <property type="entry name" value="membrane protein fhac"/>
    <property type="match status" value="1"/>
</dbReference>
<sequence length="275" mass="29969">MSTRCWTSSGRGWACRWNWNTNSGRGRPRLEPRAQAQPPRGPRTHPGACSHRRAGPGGGDPGAGPHSCPPAVRPRRRVRRRVFALAACLLTVGGAVGAWYALPIRTVTVSGNAHLSPQEVKALAGLSPDFGWLYYGAWRARGLLDSPWVASAVVTRTFPDRVQVQLTERQPRARWRQPNGKIVAVAADATVLPGARKTEALPLIEGWGPNRVNEVLGLLDALARYNVQSVAYTPTGLTLKVANRRVWTGDVQALLKYAGSISMYPNSEISIYPWG</sequence>
<keyword evidence="3 11" id="KW-0132">Cell division</keyword>
<evidence type="ECO:0000313" key="11">
    <source>
        <dbReference type="EMBL" id="MFC6659968.1"/>
    </source>
</evidence>
<dbReference type="PANTHER" id="PTHR35851">
    <property type="entry name" value="CELL DIVISION PROTEIN FTSQ"/>
    <property type="match status" value="1"/>
</dbReference>
<evidence type="ECO:0000256" key="2">
    <source>
        <dbReference type="ARBA" id="ARBA00022475"/>
    </source>
</evidence>
<feature type="region of interest" description="Disordered" evidence="8">
    <location>
        <begin position="24"/>
        <end position="72"/>
    </location>
</feature>
<dbReference type="InterPro" id="IPR034746">
    <property type="entry name" value="POTRA"/>
</dbReference>
<evidence type="ECO:0000256" key="5">
    <source>
        <dbReference type="ARBA" id="ARBA00022989"/>
    </source>
</evidence>
<dbReference type="EMBL" id="JBHSWB010000001">
    <property type="protein sequence ID" value="MFC6659968.1"/>
    <property type="molecule type" value="Genomic_DNA"/>
</dbReference>
<name>A0ABW1ZGP5_9DEIO</name>
<comment type="subcellular location">
    <subcellularLocation>
        <location evidence="1">Membrane</location>
    </subcellularLocation>
</comment>
<protein>
    <submittedName>
        <fullName evidence="11">Cell division protein FtsQ/DivIB</fullName>
    </submittedName>
</protein>
<keyword evidence="4 9" id="KW-0812">Transmembrane</keyword>
<dbReference type="Pfam" id="PF08478">
    <property type="entry name" value="POTRA_1"/>
    <property type="match status" value="1"/>
</dbReference>
<evidence type="ECO:0000256" key="3">
    <source>
        <dbReference type="ARBA" id="ARBA00022618"/>
    </source>
</evidence>
<proteinExistence type="predicted"/>
<gene>
    <name evidence="11" type="ORF">ACFP90_06085</name>
</gene>
<accession>A0ABW1ZGP5</accession>
<feature type="domain" description="POTRA" evidence="10">
    <location>
        <begin position="102"/>
        <end position="169"/>
    </location>
</feature>
<evidence type="ECO:0000256" key="8">
    <source>
        <dbReference type="SAM" id="MobiDB-lite"/>
    </source>
</evidence>
<evidence type="ECO:0000256" key="6">
    <source>
        <dbReference type="ARBA" id="ARBA00023136"/>
    </source>
</evidence>
<evidence type="ECO:0000259" key="10">
    <source>
        <dbReference type="PROSITE" id="PS51779"/>
    </source>
</evidence>